<evidence type="ECO:0000256" key="3">
    <source>
        <dbReference type="ARBA" id="ARBA00022900"/>
    </source>
</evidence>
<dbReference type="EMBL" id="JABCRI010000014">
    <property type="protein sequence ID" value="KAF8394317.1"/>
    <property type="molecule type" value="Genomic_DNA"/>
</dbReference>
<dbReference type="GO" id="GO:0009611">
    <property type="term" value="P:response to wounding"/>
    <property type="evidence" value="ECO:0007669"/>
    <property type="project" value="InterPro"/>
</dbReference>
<dbReference type="OrthoDB" id="10013825at2759"/>
<keyword evidence="2" id="KW-0646">Protease inhibitor</keyword>
<organism evidence="4 5">
    <name type="scientific">Tetracentron sinense</name>
    <name type="common">Spur-leaf</name>
    <dbReference type="NCBI Taxonomy" id="13715"/>
    <lineage>
        <taxon>Eukaryota</taxon>
        <taxon>Viridiplantae</taxon>
        <taxon>Streptophyta</taxon>
        <taxon>Embryophyta</taxon>
        <taxon>Tracheophyta</taxon>
        <taxon>Spermatophyta</taxon>
        <taxon>Magnoliopsida</taxon>
        <taxon>Trochodendrales</taxon>
        <taxon>Trochodendraceae</taxon>
        <taxon>Tetracentron</taxon>
    </lineage>
</organism>
<dbReference type="InterPro" id="IPR000864">
    <property type="entry name" value="Prot_inh_pot1"/>
</dbReference>
<dbReference type="Pfam" id="PF00280">
    <property type="entry name" value="potato_inhibit"/>
    <property type="match status" value="2"/>
</dbReference>
<dbReference type="PANTHER" id="PTHR33091">
    <property type="entry name" value="PROTEIN, PUTATIVE, EXPRESSED-RELATED"/>
    <property type="match status" value="1"/>
</dbReference>
<evidence type="ECO:0000313" key="4">
    <source>
        <dbReference type="EMBL" id="KAF8394317.1"/>
    </source>
</evidence>
<dbReference type="PROSITE" id="PS00285">
    <property type="entry name" value="POTATO_INHIBITOR"/>
    <property type="match status" value="2"/>
</dbReference>
<evidence type="ECO:0000256" key="1">
    <source>
        <dbReference type="ARBA" id="ARBA00008210"/>
    </source>
</evidence>
<comment type="caution">
    <text evidence="4">The sequence shown here is derived from an EMBL/GenBank/DDBJ whole genome shotgun (WGS) entry which is preliminary data.</text>
</comment>
<evidence type="ECO:0008006" key="6">
    <source>
        <dbReference type="Google" id="ProtNLM"/>
    </source>
</evidence>
<dbReference type="AlphaFoldDB" id="A0A834YU35"/>
<name>A0A834YU35_TETSI</name>
<reference evidence="4 5" key="1">
    <citation type="submission" date="2020-04" db="EMBL/GenBank/DDBJ databases">
        <title>Plant Genome Project.</title>
        <authorList>
            <person name="Zhang R.-G."/>
        </authorList>
    </citation>
    <scope>NUCLEOTIDE SEQUENCE [LARGE SCALE GENOMIC DNA]</scope>
    <source>
        <strain evidence="4">YNK0</strain>
        <tissue evidence="4">Leaf</tissue>
    </source>
</reference>
<dbReference type="PRINTS" id="PR00292">
    <property type="entry name" value="POTATOINHBTR"/>
</dbReference>
<keyword evidence="3" id="KW-0722">Serine protease inhibitor</keyword>
<protein>
    <recommendedName>
        <fullName evidence="6">Proteinase inhibitor</fullName>
    </recommendedName>
</protein>
<dbReference type="SUPFAM" id="SSF54654">
    <property type="entry name" value="CI-2 family of serine protease inhibitors"/>
    <property type="match status" value="2"/>
</dbReference>
<sequence>MEDCNDTGKSSWPELVGAYGEVAVAIIVRENPKVGAVIVKEGMMVTMDYRCDRVWVWVNKYGIVKQTPQIGKNSWPELVGENGETAAAKIEKENHNVDAIVLLEGTPVTKDFRCNRVWVWVDEKGNVTRAPRIG</sequence>
<proteinExistence type="inferred from homology"/>
<dbReference type="InterPro" id="IPR036354">
    <property type="entry name" value="Prot_inh_pot1_sf"/>
</dbReference>
<keyword evidence="5" id="KW-1185">Reference proteome</keyword>
<dbReference type="Proteomes" id="UP000655225">
    <property type="component" value="Unassembled WGS sequence"/>
</dbReference>
<dbReference type="PANTHER" id="PTHR33091:SF73">
    <property type="entry name" value="INHIBITOR OF TRYPSIN AND HAGEMAN FACTOR-LIKE"/>
    <property type="match status" value="1"/>
</dbReference>
<evidence type="ECO:0000313" key="5">
    <source>
        <dbReference type="Proteomes" id="UP000655225"/>
    </source>
</evidence>
<dbReference type="Gene3D" id="3.30.10.10">
    <property type="entry name" value="Trypsin Inhibitor V, subunit A"/>
    <property type="match status" value="2"/>
</dbReference>
<dbReference type="OMA" id="MTHDFRP"/>
<gene>
    <name evidence="4" type="ORF">HHK36_020524</name>
</gene>
<accession>A0A834YU35</accession>
<dbReference type="GO" id="GO:0004867">
    <property type="term" value="F:serine-type endopeptidase inhibitor activity"/>
    <property type="evidence" value="ECO:0007669"/>
    <property type="project" value="UniProtKB-KW"/>
</dbReference>
<evidence type="ECO:0000256" key="2">
    <source>
        <dbReference type="ARBA" id="ARBA00022690"/>
    </source>
</evidence>
<comment type="similarity">
    <text evidence="1">Belongs to the protease inhibitor I13 (potato type I serine protease inhibitor) family.</text>
</comment>